<evidence type="ECO:0000256" key="6">
    <source>
        <dbReference type="SAM" id="Phobius"/>
    </source>
</evidence>
<name>A0A1X7NYX8_9HYPH</name>
<feature type="domain" description="EamA" evidence="7">
    <location>
        <begin position="22"/>
        <end position="143"/>
    </location>
</feature>
<sequence>MPHFTFSRPVAAIILKTSSVAVFVGMQSFIKLAGVVPAGQIVFFRSFFALIPILILLAWTGELRTAFYTSRPGRHVVRGLVGVSSMMLGFFALTRLPLPEAIMLNYAQPLLVVVISALVLGEVVRIFRWTAVAVGFVGVLIISWPKLTLFTSPDGMGSAEAVGVIAALIAAAISAVALLQVRSLVTTEKSSTVVIWFSLTASAAGLLTLPFGWAPLTGWQVFYLVMSGICGGVAQVLMTEAYRHASVATVAPFEYTSILFGLVAGFLLFGDLPTIHSIVGGVIVVASGLMIIWREQRLGIERAKARKVTPPQ</sequence>
<reference evidence="8 9" key="1">
    <citation type="submission" date="2017-04" db="EMBL/GenBank/DDBJ databases">
        <authorList>
            <person name="Afonso C.L."/>
            <person name="Miller P.J."/>
            <person name="Scott M.A."/>
            <person name="Spackman E."/>
            <person name="Goraichik I."/>
            <person name="Dimitrov K.M."/>
            <person name="Suarez D.L."/>
            <person name="Swayne D.E."/>
        </authorList>
    </citation>
    <scope>NUCLEOTIDE SEQUENCE [LARGE SCALE GENOMIC DNA]</scope>
    <source>
        <strain evidence="8 9">B5P</strain>
    </source>
</reference>
<feature type="transmembrane region" description="Helical" evidence="6">
    <location>
        <begin position="12"/>
        <end position="30"/>
    </location>
</feature>
<dbReference type="Proteomes" id="UP000193083">
    <property type="component" value="Unassembled WGS sequence"/>
</dbReference>
<gene>
    <name evidence="8" type="ORF">SAMN02982922_2825</name>
</gene>
<dbReference type="PANTHER" id="PTHR22911">
    <property type="entry name" value="ACYL-MALONYL CONDENSING ENZYME-RELATED"/>
    <property type="match status" value="1"/>
</dbReference>
<feature type="transmembrane region" description="Helical" evidence="6">
    <location>
        <begin position="219"/>
        <end position="238"/>
    </location>
</feature>
<feature type="transmembrane region" description="Helical" evidence="6">
    <location>
        <begin position="106"/>
        <end position="124"/>
    </location>
</feature>
<organism evidence="8 9">
    <name type="scientific">Mesorhizobium australicum</name>
    <dbReference type="NCBI Taxonomy" id="536018"/>
    <lineage>
        <taxon>Bacteria</taxon>
        <taxon>Pseudomonadati</taxon>
        <taxon>Pseudomonadota</taxon>
        <taxon>Alphaproteobacteria</taxon>
        <taxon>Hyphomicrobiales</taxon>
        <taxon>Phyllobacteriaceae</taxon>
        <taxon>Mesorhizobium</taxon>
    </lineage>
</organism>
<comment type="subcellular location">
    <subcellularLocation>
        <location evidence="1">Membrane</location>
        <topology evidence="1">Multi-pass membrane protein</topology>
    </subcellularLocation>
</comment>
<dbReference type="InterPro" id="IPR000620">
    <property type="entry name" value="EamA_dom"/>
</dbReference>
<evidence type="ECO:0000256" key="5">
    <source>
        <dbReference type="ARBA" id="ARBA00023136"/>
    </source>
</evidence>
<evidence type="ECO:0000256" key="1">
    <source>
        <dbReference type="ARBA" id="ARBA00004141"/>
    </source>
</evidence>
<feature type="transmembrane region" description="Helical" evidence="6">
    <location>
        <begin position="131"/>
        <end position="149"/>
    </location>
</feature>
<feature type="transmembrane region" description="Helical" evidence="6">
    <location>
        <begin position="42"/>
        <end position="63"/>
    </location>
</feature>
<dbReference type="PANTHER" id="PTHR22911:SF6">
    <property type="entry name" value="SOLUTE CARRIER FAMILY 35 MEMBER G1"/>
    <property type="match status" value="1"/>
</dbReference>
<protein>
    <submittedName>
        <fullName evidence="8">EamA domain-containing membrane protein RarD</fullName>
    </submittedName>
</protein>
<feature type="transmembrane region" description="Helical" evidence="6">
    <location>
        <begin position="193"/>
        <end position="213"/>
    </location>
</feature>
<evidence type="ECO:0000256" key="2">
    <source>
        <dbReference type="ARBA" id="ARBA00009853"/>
    </source>
</evidence>
<dbReference type="Pfam" id="PF00892">
    <property type="entry name" value="EamA"/>
    <property type="match status" value="2"/>
</dbReference>
<proteinExistence type="inferred from homology"/>
<feature type="transmembrane region" description="Helical" evidence="6">
    <location>
        <begin position="161"/>
        <end position="181"/>
    </location>
</feature>
<feature type="transmembrane region" description="Helical" evidence="6">
    <location>
        <begin position="250"/>
        <end position="269"/>
    </location>
</feature>
<dbReference type="AlphaFoldDB" id="A0A1X7NYX8"/>
<evidence type="ECO:0000259" key="7">
    <source>
        <dbReference type="Pfam" id="PF00892"/>
    </source>
</evidence>
<keyword evidence="9" id="KW-1185">Reference proteome</keyword>
<feature type="transmembrane region" description="Helical" evidence="6">
    <location>
        <begin position="275"/>
        <end position="293"/>
    </location>
</feature>
<dbReference type="SUPFAM" id="SSF103481">
    <property type="entry name" value="Multidrug resistance efflux transporter EmrE"/>
    <property type="match status" value="2"/>
</dbReference>
<comment type="similarity">
    <text evidence="2">Belongs to the drug/metabolite transporter (DMT) superfamily. 10 TMS drug/metabolite exporter (DME) (TC 2.A.7.3) family.</text>
</comment>
<dbReference type="GO" id="GO:0016020">
    <property type="term" value="C:membrane"/>
    <property type="evidence" value="ECO:0007669"/>
    <property type="project" value="UniProtKB-SubCell"/>
</dbReference>
<dbReference type="RefSeq" id="WP_244561743.1">
    <property type="nucleotide sequence ID" value="NZ_FXBL01000004.1"/>
</dbReference>
<dbReference type="InterPro" id="IPR037185">
    <property type="entry name" value="EmrE-like"/>
</dbReference>
<evidence type="ECO:0000256" key="3">
    <source>
        <dbReference type="ARBA" id="ARBA00022692"/>
    </source>
</evidence>
<dbReference type="EMBL" id="FXBL01000004">
    <property type="protein sequence ID" value="SMH43026.1"/>
    <property type="molecule type" value="Genomic_DNA"/>
</dbReference>
<feature type="transmembrane region" description="Helical" evidence="6">
    <location>
        <begin position="75"/>
        <end position="94"/>
    </location>
</feature>
<evidence type="ECO:0000313" key="8">
    <source>
        <dbReference type="EMBL" id="SMH43026.1"/>
    </source>
</evidence>
<keyword evidence="3 6" id="KW-0812">Transmembrane</keyword>
<accession>A0A1X7NYX8</accession>
<keyword evidence="4 6" id="KW-1133">Transmembrane helix</keyword>
<evidence type="ECO:0000313" key="9">
    <source>
        <dbReference type="Proteomes" id="UP000193083"/>
    </source>
</evidence>
<keyword evidence="5 6" id="KW-0472">Membrane</keyword>
<evidence type="ECO:0000256" key="4">
    <source>
        <dbReference type="ARBA" id="ARBA00022989"/>
    </source>
</evidence>
<feature type="domain" description="EamA" evidence="7">
    <location>
        <begin position="163"/>
        <end position="292"/>
    </location>
</feature>